<dbReference type="PROSITE" id="PS50891">
    <property type="entry name" value="LOB"/>
    <property type="match status" value="1"/>
</dbReference>
<proteinExistence type="inferred from homology"/>
<reference evidence="4" key="2">
    <citation type="journal article" date="2024" name="Plant">
        <title>Genomic evolution and insights into agronomic trait innovations of Sesamum species.</title>
        <authorList>
            <person name="Miao H."/>
            <person name="Wang L."/>
            <person name="Qu L."/>
            <person name="Liu H."/>
            <person name="Sun Y."/>
            <person name="Le M."/>
            <person name="Wang Q."/>
            <person name="Wei S."/>
            <person name="Zheng Y."/>
            <person name="Lin W."/>
            <person name="Duan Y."/>
            <person name="Cao H."/>
            <person name="Xiong S."/>
            <person name="Wang X."/>
            <person name="Wei L."/>
            <person name="Li C."/>
            <person name="Ma Q."/>
            <person name="Ju M."/>
            <person name="Zhao R."/>
            <person name="Li G."/>
            <person name="Mu C."/>
            <person name="Tian Q."/>
            <person name="Mei H."/>
            <person name="Zhang T."/>
            <person name="Gao T."/>
            <person name="Zhang H."/>
        </authorList>
    </citation>
    <scope>NUCLEOTIDE SEQUENCE</scope>
    <source>
        <strain evidence="4">3651</strain>
    </source>
</reference>
<dbReference type="EMBL" id="JACGWO010000013">
    <property type="protein sequence ID" value="KAK4412619.1"/>
    <property type="molecule type" value="Genomic_DNA"/>
</dbReference>
<evidence type="ECO:0000256" key="2">
    <source>
        <dbReference type="SAM" id="MobiDB-lite"/>
    </source>
</evidence>
<evidence type="ECO:0000259" key="3">
    <source>
        <dbReference type="PROSITE" id="PS50891"/>
    </source>
</evidence>
<dbReference type="PANTHER" id="PTHR31301">
    <property type="entry name" value="LOB DOMAIN-CONTAINING PROTEIN 4-RELATED"/>
    <property type="match status" value="1"/>
</dbReference>
<keyword evidence="5" id="KW-1185">Reference proteome</keyword>
<evidence type="ECO:0000313" key="5">
    <source>
        <dbReference type="Proteomes" id="UP001293254"/>
    </source>
</evidence>
<protein>
    <submittedName>
        <fullName evidence="4">LOB domain-containing protein 22</fullName>
    </submittedName>
</protein>
<feature type="region of interest" description="Disordered" evidence="2">
    <location>
        <begin position="1"/>
        <end position="26"/>
    </location>
</feature>
<feature type="compositionally biased region" description="Low complexity" evidence="2">
    <location>
        <begin position="1"/>
        <end position="19"/>
    </location>
</feature>
<dbReference type="Proteomes" id="UP001293254">
    <property type="component" value="Unassembled WGS sequence"/>
</dbReference>
<evidence type="ECO:0000256" key="1">
    <source>
        <dbReference type="ARBA" id="ARBA00005474"/>
    </source>
</evidence>
<dbReference type="Pfam" id="PF03195">
    <property type="entry name" value="LOB"/>
    <property type="match status" value="1"/>
</dbReference>
<dbReference type="InterPro" id="IPR004883">
    <property type="entry name" value="LOB"/>
</dbReference>
<dbReference type="AlphaFoldDB" id="A0AAE1XJP5"/>
<accession>A0AAE1XJP5</accession>
<feature type="domain" description="LOB" evidence="3">
    <location>
        <begin position="35"/>
        <end position="113"/>
    </location>
</feature>
<organism evidence="4 5">
    <name type="scientific">Sesamum alatum</name>
    <dbReference type="NCBI Taxonomy" id="300844"/>
    <lineage>
        <taxon>Eukaryota</taxon>
        <taxon>Viridiplantae</taxon>
        <taxon>Streptophyta</taxon>
        <taxon>Embryophyta</taxon>
        <taxon>Tracheophyta</taxon>
        <taxon>Spermatophyta</taxon>
        <taxon>Magnoliopsida</taxon>
        <taxon>eudicotyledons</taxon>
        <taxon>Gunneridae</taxon>
        <taxon>Pentapetalae</taxon>
        <taxon>asterids</taxon>
        <taxon>lamiids</taxon>
        <taxon>Lamiales</taxon>
        <taxon>Pedaliaceae</taxon>
        <taxon>Sesamum</taxon>
    </lineage>
</organism>
<evidence type="ECO:0000313" key="4">
    <source>
        <dbReference type="EMBL" id="KAK4412619.1"/>
    </source>
</evidence>
<reference evidence="4" key="1">
    <citation type="submission" date="2020-06" db="EMBL/GenBank/DDBJ databases">
        <authorList>
            <person name="Li T."/>
            <person name="Hu X."/>
            <person name="Zhang T."/>
            <person name="Song X."/>
            <person name="Zhang H."/>
            <person name="Dai N."/>
            <person name="Sheng W."/>
            <person name="Hou X."/>
            <person name="Wei L."/>
        </authorList>
    </citation>
    <scope>NUCLEOTIDE SEQUENCE</scope>
    <source>
        <strain evidence="4">3651</strain>
        <tissue evidence="4">Leaf</tissue>
    </source>
</reference>
<sequence>MNLPNNYTHTTTTKLPHLPQISNRTGPAPAAAAAQACAACKYQRRRCAPDCPLAPFFPADRTKEFVNAHKLFGVGNIVKILKKVPQHERQNAMGSVIFEANVRARDPVGVAIV</sequence>
<comment type="similarity">
    <text evidence="1">Belongs to the LOB domain-containing protein family.</text>
</comment>
<name>A0AAE1XJP5_9LAMI</name>
<dbReference type="PANTHER" id="PTHR31301:SF21">
    <property type="entry name" value="LOB DOMAIN-CONTAINING PROTEIN 27-RELATED"/>
    <property type="match status" value="1"/>
</dbReference>
<comment type="caution">
    <text evidence="4">The sequence shown here is derived from an EMBL/GenBank/DDBJ whole genome shotgun (WGS) entry which is preliminary data.</text>
</comment>
<gene>
    <name evidence="4" type="ORF">Salat_2909000</name>
</gene>